<dbReference type="AlphaFoldDB" id="A0A8T2QGJ3"/>
<evidence type="ECO:0000256" key="1">
    <source>
        <dbReference type="SAM" id="Phobius"/>
    </source>
</evidence>
<gene>
    <name evidence="3" type="ORF">KP509_35G022700</name>
</gene>
<organism evidence="3 4">
    <name type="scientific">Ceratopteris richardii</name>
    <name type="common">Triangle waterfern</name>
    <dbReference type="NCBI Taxonomy" id="49495"/>
    <lineage>
        <taxon>Eukaryota</taxon>
        <taxon>Viridiplantae</taxon>
        <taxon>Streptophyta</taxon>
        <taxon>Embryophyta</taxon>
        <taxon>Tracheophyta</taxon>
        <taxon>Polypodiopsida</taxon>
        <taxon>Polypodiidae</taxon>
        <taxon>Polypodiales</taxon>
        <taxon>Pteridineae</taxon>
        <taxon>Pteridaceae</taxon>
        <taxon>Parkerioideae</taxon>
        <taxon>Ceratopteris</taxon>
    </lineage>
</organism>
<dbReference type="Proteomes" id="UP000825935">
    <property type="component" value="Chromosome 35"/>
</dbReference>
<keyword evidence="1" id="KW-0472">Membrane</keyword>
<comment type="caution">
    <text evidence="3">The sequence shown here is derived from an EMBL/GenBank/DDBJ whole genome shotgun (WGS) entry which is preliminary data.</text>
</comment>
<feature type="transmembrane region" description="Helical" evidence="1">
    <location>
        <begin position="90"/>
        <end position="109"/>
    </location>
</feature>
<feature type="domain" description="Sugar phosphate transporter" evidence="2">
    <location>
        <begin position="63"/>
        <end position="108"/>
    </location>
</feature>
<proteinExistence type="predicted"/>
<feature type="transmembrane region" description="Helical" evidence="1">
    <location>
        <begin position="59"/>
        <end position="78"/>
    </location>
</feature>
<reference evidence="3" key="1">
    <citation type="submission" date="2021-08" db="EMBL/GenBank/DDBJ databases">
        <title>WGS assembly of Ceratopteris richardii.</title>
        <authorList>
            <person name="Marchant D.B."/>
            <person name="Chen G."/>
            <person name="Jenkins J."/>
            <person name="Shu S."/>
            <person name="Leebens-Mack J."/>
            <person name="Grimwood J."/>
            <person name="Schmutz J."/>
            <person name="Soltis P."/>
            <person name="Soltis D."/>
            <person name="Chen Z.-H."/>
        </authorList>
    </citation>
    <scope>NUCLEOTIDE SEQUENCE</scope>
    <source>
        <strain evidence="3">Whitten #5841</strain>
        <tissue evidence="3">Leaf</tissue>
    </source>
</reference>
<evidence type="ECO:0000313" key="4">
    <source>
        <dbReference type="Proteomes" id="UP000825935"/>
    </source>
</evidence>
<name>A0A8T2QGJ3_CERRI</name>
<keyword evidence="1" id="KW-1133">Transmembrane helix</keyword>
<keyword evidence="1" id="KW-0812">Transmembrane</keyword>
<dbReference type="EMBL" id="CM035440">
    <property type="protein sequence ID" value="KAH7282271.1"/>
    <property type="molecule type" value="Genomic_DNA"/>
</dbReference>
<dbReference type="OrthoDB" id="1725427at2759"/>
<keyword evidence="4" id="KW-1185">Reference proteome</keyword>
<dbReference type="InterPro" id="IPR004853">
    <property type="entry name" value="Sugar_P_trans_dom"/>
</dbReference>
<evidence type="ECO:0000259" key="2">
    <source>
        <dbReference type="Pfam" id="PF03151"/>
    </source>
</evidence>
<accession>A0A8T2QGJ3</accession>
<sequence length="126" mass="14221">MLLLEGHRLMKRPSSQEAHFTSVSTVKLYTSPVCSAAAADAGGSSDSTPSSSEGFLTKYPALVTGFFFFMWYFLNVIFNILNKKIYNYFPYPYFVSVVHLFVGVVYCCWPHEKRGGGLRAVKVWQL</sequence>
<dbReference type="Pfam" id="PF03151">
    <property type="entry name" value="TPT"/>
    <property type="match status" value="1"/>
</dbReference>
<protein>
    <recommendedName>
        <fullName evidence="2">Sugar phosphate transporter domain-containing protein</fullName>
    </recommendedName>
</protein>
<evidence type="ECO:0000313" key="3">
    <source>
        <dbReference type="EMBL" id="KAH7282271.1"/>
    </source>
</evidence>